<evidence type="ECO:0000313" key="3">
    <source>
        <dbReference type="EMBL" id="MCM1987802.1"/>
    </source>
</evidence>
<dbReference type="InterPro" id="IPR018247">
    <property type="entry name" value="EF_Hand_1_Ca_BS"/>
</dbReference>
<dbReference type="RefSeq" id="WP_250869157.1">
    <property type="nucleotide sequence ID" value="NZ_JAGSOI010000075.1"/>
</dbReference>
<protein>
    <recommendedName>
        <fullName evidence="1">Probable pectate lyase C</fullName>
    </recommendedName>
</protein>
<evidence type="ECO:0000259" key="2">
    <source>
        <dbReference type="PROSITE" id="PS50222"/>
    </source>
</evidence>
<dbReference type="PANTHER" id="PTHR11532:SF57">
    <property type="entry name" value="CARBOXYPEPTIDASE D, B"/>
    <property type="match status" value="1"/>
</dbReference>
<evidence type="ECO:0000313" key="4">
    <source>
        <dbReference type="Proteomes" id="UP001056766"/>
    </source>
</evidence>
<dbReference type="InterPro" id="IPR050753">
    <property type="entry name" value="Peptidase_M14_domain"/>
</dbReference>
<dbReference type="InterPro" id="IPR012334">
    <property type="entry name" value="Pectin_lyas_fold"/>
</dbReference>
<sequence length="985" mass="106502">MKLKIFKYGIMISMVLMLMLVSAGAASAETGTTITISSSDSLQDTIYAANDGDIIMMAPGYYNITPNSLSYQHLHINKTDLTLQADGGEVIIGPQGEFGSAGISATPRIVLGKDEYGTTHSANGLTLMGITVANICALNNQYTNTMNMHFEDCAFIGDPDPTYWVDSEVNVKFYLYDDAYVGNCTFSETEVRLDGNNVTFENNDVTGLYFGNGYNSGLLGIIVRNNSFTSLDSNFAGHEILFENNVLEASTELVWETDSENFNIRNNVFANTTGNLYLGGQLYENTFSSCDVVELNYPAGSCSFYLNNFIDTSPVLYSATYNTPTEVTYTYGGASYTGYLGNYYSSYAGSDANGDGVGEDAFSLDSYPLMGAWDAATDTIEYVHNPIVHIGPGDSLQDTIYAAENGDTIMMAPGTYLIPEVFIDSYLGNDTFLFINKSDLTFMADGGEVIIAPATSYVYGNIIPGRVDLNDTSGCDASGITFKGITFEPMGLKCDRSENDLKYFKPNQRISNIMFEGCTFVGSNSDDSDMIALYNDSSVLNCTFNGHRRLDVRGNNVRIENNVGSSLDIYRGYYRLTGATSDTYCQNVTITDNTITNAEDIACSGACLVENNVIDGVDDVKIYKSPSSIIRNNKFLNATGDIYFKGTAYQNEATIIDTNEYVRLWDESTCYLNDFTYVGGTGRVQICTNVTAYLNNFNGAYAYKLYEGINCSTPTPVTYTYAGSSHTGYLGNYYSEYTGNDTNADGVGDENITSSYGGVEEYPLMGAWDAATDTIEVTPYVLSFIPGDASVIEDQTTQIQIMASAFPEGLAGYNLSVVIDDPAVAEIVDVEYPEWASIVETSSMPGTSISLKALDGSSQVEAGAEGVVLATLTVSGKEFGSTGLTLSVDGLDDDSGTAIDATLSTGALEVTMTPLPGQTVSAQDIGGNGLYEDLNGDGQLGFVDVEVFFNNKEWIDANMPVECSDFNGNGRIDFDDIVDLFELVV</sequence>
<dbReference type="GO" id="GO:0005509">
    <property type="term" value="F:calcium ion binding"/>
    <property type="evidence" value="ECO:0007669"/>
    <property type="project" value="InterPro"/>
</dbReference>
<dbReference type="PROSITE" id="PS50222">
    <property type="entry name" value="EF_HAND_2"/>
    <property type="match status" value="1"/>
</dbReference>
<dbReference type="GO" id="GO:0006518">
    <property type="term" value="P:peptide metabolic process"/>
    <property type="evidence" value="ECO:0007669"/>
    <property type="project" value="TreeGrafter"/>
</dbReference>
<dbReference type="InterPro" id="IPR011050">
    <property type="entry name" value="Pectin_lyase_fold/virulence"/>
</dbReference>
<dbReference type="InterPro" id="IPR036439">
    <property type="entry name" value="Dockerin_dom_sf"/>
</dbReference>
<dbReference type="SUPFAM" id="SSF51126">
    <property type="entry name" value="Pectin lyase-like"/>
    <property type="match status" value="2"/>
</dbReference>
<dbReference type="InterPro" id="IPR006626">
    <property type="entry name" value="PbH1"/>
</dbReference>
<dbReference type="GO" id="GO:0000272">
    <property type="term" value="P:polysaccharide catabolic process"/>
    <property type="evidence" value="ECO:0007669"/>
    <property type="project" value="InterPro"/>
</dbReference>
<reference evidence="3" key="1">
    <citation type="journal article" date="2021" name="mSystems">
        <title>Bacteria and Archaea Synergistically Convert Glycine Betaine to Biogenic Methane in the Formosa Cold Seep of the South China Sea.</title>
        <authorList>
            <person name="Li L."/>
            <person name="Zhang W."/>
            <person name="Zhang S."/>
            <person name="Song L."/>
            <person name="Sun Q."/>
            <person name="Zhang H."/>
            <person name="Xiang H."/>
            <person name="Dong X."/>
        </authorList>
    </citation>
    <scope>NUCLEOTIDE SEQUENCE</scope>
    <source>
        <strain evidence="3">LLY</strain>
    </source>
</reference>
<proteinExistence type="predicted"/>
<dbReference type="Proteomes" id="UP001056766">
    <property type="component" value="Unassembled WGS sequence"/>
</dbReference>
<dbReference type="EMBL" id="JAGSOI010000075">
    <property type="protein sequence ID" value="MCM1987802.1"/>
    <property type="molecule type" value="Genomic_DNA"/>
</dbReference>
<organism evidence="3 4">
    <name type="scientific">Methanococcoides seepicolus</name>
    <dbReference type="NCBI Taxonomy" id="2828780"/>
    <lineage>
        <taxon>Archaea</taxon>
        <taxon>Methanobacteriati</taxon>
        <taxon>Methanobacteriota</taxon>
        <taxon>Stenosarchaea group</taxon>
        <taxon>Methanomicrobia</taxon>
        <taxon>Methanosarcinales</taxon>
        <taxon>Methanosarcinaceae</taxon>
        <taxon>Methanococcoides</taxon>
    </lineage>
</organism>
<dbReference type="InterPro" id="IPR002048">
    <property type="entry name" value="EF_hand_dom"/>
</dbReference>
<dbReference type="GO" id="GO:0004181">
    <property type="term" value="F:metallocarboxypeptidase activity"/>
    <property type="evidence" value="ECO:0007669"/>
    <property type="project" value="TreeGrafter"/>
</dbReference>
<keyword evidence="4" id="KW-1185">Reference proteome</keyword>
<dbReference type="SMART" id="SM00710">
    <property type="entry name" value="PbH1"/>
    <property type="match status" value="4"/>
</dbReference>
<dbReference type="AlphaFoldDB" id="A0A9E4ZHZ5"/>
<feature type="domain" description="EF-hand" evidence="2">
    <location>
        <begin position="965"/>
        <end position="985"/>
    </location>
</feature>
<comment type="caution">
    <text evidence="3">The sequence shown here is derived from an EMBL/GenBank/DDBJ whole genome shotgun (WGS) entry which is preliminary data.</text>
</comment>
<accession>A0A9E4ZHZ5</accession>
<reference evidence="3" key="2">
    <citation type="submission" date="2021-04" db="EMBL/GenBank/DDBJ databases">
        <authorList>
            <person name="Dong X."/>
        </authorList>
    </citation>
    <scope>NUCLEOTIDE SEQUENCE</scope>
    <source>
        <strain evidence="3">LLY</strain>
    </source>
</reference>
<evidence type="ECO:0000256" key="1">
    <source>
        <dbReference type="ARBA" id="ARBA00016512"/>
    </source>
</evidence>
<dbReference type="Gene3D" id="2.160.20.10">
    <property type="entry name" value="Single-stranded right-handed beta-helix, Pectin lyase-like"/>
    <property type="match status" value="2"/>
</dbReference>
<dbReference type="SUPFAM" id="SSF63446">
    <property type="entry name" value="Type I dockerin domain"/>
    <property type="match status" value="1"/>
</dbReference>
<dbReference type="GO" id="GO:0016485">
    <property type="term" value="P:protein processing"/>
    <property type="evidence" value="ECO:0007669"/>
    <property type="project" value="TreeGrafter"/>
</dbReference>
<dbReference type="GO" id="GO:0005615">
    <property type="term" value="C:extracellular space"/>
    <property type="evidence" value="ECO:0007669"/>
    <property type="project" value="TreeGrafter"/>
</dbReference>
<dbReference type="PANTHER" id="PTHR11532">
    <property type="entry name" value="PROTEASE M14 CARBOXYPEPTIDASE"/>
    <property type="match status" value="1"/>
</dbReference>
<name>A0A9E4ZHZ5_9EURY</name>
<dbReference type="PROSITE" id="PS00018">
    <property type="entry name" value="EF_HAND_1"/>
    <property type="match status" value="2"/>
</dbReference>
<gene>
    <name evidence="3" type="ORF">KDK67_12590</name>
</gene>